<protein>
    <recommendedName>
        <fullName evidence="1">Inhibitor I9 domain-containing protein</fullName>
    </recommendedName>
</protein>
<gene>
    <name evidence="2" type="ORF">R1flu_022710</name>
</gene>
<proteinExistence type="predicted"/>
<feature type="domain" description="Inhibitor I9" evidence="1">
    <location>
        <begin position="4"/>
        <end position="29"/>
    </location>
</feature>
<keyword evidence="3" id="KW-1185">Reference proteome</keyword>
<dbReference type="Pfam" id="PF05922">
    <property type="entry name" value="Inhibitor_I9"/>
    <property type="match status" value="1"/>
</dbReference>
<dbReference type="InterPro" id="IPR010259">
    <property type="entry name" value="S8pro/Inhibitor_I9"/>
</dbReference>
<reference evidence="2 3" key="1">
    <citation type="submission" date="2024-09" db="EMBL/GenBank/DDBJ databases">
        <title>Chromosome-scale assembly of Riccia fluitans.</title>
        <authorList>
            <person name="Paukszto L."/>
            <person name="Sawicki J."/>
            <person name="Karawczyk K."/>
            <person name="Piernik-Szablinska J."/>
            <person name="Szczecinska M."/>
            <person name="Mazdziarz M."/>
        </authorList>
    </citation>
    <scope>NUCLEOTIDE SEQUENCE [LARGE SCALE GENOMIC DNA]</scope>
    <source>
        <strain evidence="2">Rf_01</strain>
        <tissue evidence="2">Aerial parts of the thallus</tissue>
    </source>
</reference>
<evidence type="ECO:0000313" key="2">
    <source>
        <dbReference type="EMBL" id="KAL2611018.1"/>
    </source>
</evidence>
<comment type="caution">
    <text evidence="2">The sequence shown here is derived from an EMBL/GenBank/DDBJ whole genome shotgun (WGS) entry which is preliminary data.</text>
</comment>
<evidence type="ECO:0000313" key="3">
    <source>
        <dbReference type="Proteomes" id="UP001605036"/>
    </source>
</evidence>
<name>A0ABD1XPY8_9MARC</name>
<accession>A0ABD1XPY8</accession>
<evidence type="ECO:0000259" key="1">
    <source>
        <dbReference type="Pfam" id="PF05922"/>
    </source>
</evidence>
<dbReference type="EMBL" id="JBHFFA010000007">
    <property type="protein sequence ID" value="KAL2611018.1"/>
    <property type="molecule type" value="Genomic_DNA"/>
</dbReference>
<sequence>MPSAAMLTESQAHILRQRPEVVSVFENVIIGVLDSGISLLQNSWNSPLNVYYFLPFSCFSFEPCLHQMELML</sequence>
<organism evidence="2 3">
    <name type="scientific">Riccia fluitans</name>
    <dbReference type="NCBI Taxonomy" id="41844"/>
    <lineage>
        <taxon>Eukaryota</taxon>
        <taxon>Viridiplantae</taxon>
        <taxon>Streptophyta</taxon>
        <taxon>Embryophyta</taxon>
        <taxon>Marchantiophyta</taxon>
        <taxon>Marchantiopsida</taxon>
        <taxon>Marchantiidae</taxon>
        <taxon>Marchantiales</taxon>
        <taxon>Ricciaceae</taxon>
        <taxon>Riccia</taxon>
    </lineage>
</organism>
<dbReference type="Proteomes" id="UP001605036">
    <property type="component" value="Unassembled WGS sequence"/>
</dbReference>
<dbReference type="AlphaFoldDB" id="A0ABD1XPY8"/>